<gene>
    <name evidence="3" type="ORF">CXQ85_004158</name>
</gene>
<comment type="caution">
    <text evidence="3">The sequence shown here is derived from an EMBL/GenBank/DDBJ whole genome shotgun (WGS) entry which is preliminary data.</text>
</comment>
<organism evidence="3 4">
    <name type="scientific">Candidozyma haemuli</name>
    <dbReference type="NCBI Taxonomy" id="45357"/>
    <lineage>
        <taxon>Eukaryota</taxon>
        <taxon>Fungi</taxon>
        <taxon>Dikarya</taxon>
        <taxon>Ascomycota</taxon>
        <taxon>Saccharomycotina</taxon>
        <taxon>Pichiomycetes</taxon>
        <taxon>Metschnikowiaceae</taxon>
        <taxon>Candidozyma</taxon>
    </lineage>
</organism>
<dbReference type="OrthoDB" id="4095505at2759"/>
<keyword evidence="2" id="KW-0732">Signal</keyword>
<dbReference type="Proteomes" id="UP000244309">
    <property type="component" value="Unassembled WGS sequence"/>
</dbReference>
<dbReference type="VEuPathDB" id="FungiDB:CXQ85_004158"/>
<feature type="signal peptide" evidence="2">
    <location>
        <begin position="1"/>
        <end position="19"/>
    </location>
</feature>
<sequence>MKLSNTLLAATAAVAGVSAADSSITVTMTFTDNDRTYTKTRTDPYTGQATTLPTDGTHLTTFTLANDDYTATISMTNTYGKETTVTSSDIIVGPEETYTRQTTLQMHTTQVSSYLDWLSSKNAAAQSRIDGHSETSDTTSTSATAEATTDETTSATGGAVKYSVGSAALGVAAIMLL</sequence>
<dbReference type="GeneID" id="37009488"/>
<keyword evidence="4" id="KW-1185">Reference proteome</keyword>
<reference evidence="3 4" key="1">
    <citation type="submission" date="2017-12" db="EMBL/GenBank/DDBJ databases">
        <title>Genome Sequence of a Multidrug-Resistant Candida haemulonii Isolate from a Patient with Chronic Leg Ulcers in Israel.</title>
        <authorList>
            <person name="Chow N.A."/>
            <person name="Gade L."/>
            <person name="Batra D."/>
            <person name="Rowe L.A."/>
            <person name="Ben-Ami R."/>
            <person name="Loparev V.N."/>
            <person name="Litvintseva A.P."/>
        </authorList>
    </citation>
    <scope>NUCLEOTIDE SEQUENCE [LARGE SCALE GENOMIC DNA]</scope>
    <source>
        <strain evidence="3 4">B11899</strain>
    </source>
</reference>
<feature type="chain" id="PRO_5016054616" evidence="2">
    <location>
        <begin position="20"/>
        <end position="177"/>
    </location>
</feature>
<protein>
    <submittedName>
        <fullName evidence="3">Uncharacterized protein</fullName>
    </submittedName>
</protein>
<feature type="compositionally biased region" description="Low complexity" evidence="1">
    <location>
        <begin position="136"/>
        <end position="155"/>
    </location>
</feature>
<proteinExistence type="predicted"/>
<evidence type="ECO:0000256" key="1">
    <source>
        <dbReference type="SAM" id="MobiDB-lite"/>
    </source>
</evidence>
<evidence type="ECO:0000313" key="4">
    <source>
        <dbReference type="Proteomes" id="UP000244309"/>
    </source>
</evidence>
<name>A0A2V1ASF5_9ASCO</name>
<dbReference type="RefSeq" id="XP_025341594.1">
    <property type="nucleotide sequence ID" value="XM_025487786.1"/>
</dbReference>
<accession>A0A2V1ASF5</accession>
<dbReference type="AlphaFoldDB" id="A0A2V1ASF5"/>
<evidence type="ECO:0000256" key="2">
    <source>
        <dbReference type="SAM" id="SignalP"/>
    </source>
</evidence>
<dbReference type="EMBL" id="PKFO01000004">
    <property type="protein sequence ID" value="PVH20654.1"/>
    <property type="molecule type" value="Genomic_DNA"/>
</dbReference>
<evidence type="ECO:0000313" key="3">
    <source>
        <dbReference type="EMBL" id="PVH20654.1"/>
    </source>
</evidence>
<feature type="region of interest" description="Disordered" evidence="1">
    <location>
        <begin position="126"/>
        <end position="155"/>
    </location>
</feature>